<comment type="caution">
    <text evidence="1">The sequence shown here is derived from an EMBL/GenBank/DDBJ whole genome shotgun (WGS) entry which is preliminary data.</text>
</comment>
<sequence>MDDTALEQMYNCSACMLCDSSTDQATSDDFCSTACHNAWHTMLTLTPGTSPRPDSPENPEQMREQFAQWRANTAASQAVFVNELIVQAEKIRDLAVLQIRQAREVGDHDRAEELLAAWPFARSSLGE</sequence>
<proteinExistence type="predicted"/>
<dbReference type="Proteomes" id="UP001500653">
    <property type="component" value="Unassembled WGS sequence"/>
</dbReference>
<evidence type="ECO:0000313" key="1">
    <source>
        <dbReference type="EMBL" id="GAA1236256.1"/>
    </source>
</evidence>
<name>A0ABN1W625_9PSEU</name>
<dbReference type="EMBL" id="BAAALN010000005">
    <property type="protein sequence ID" value="GAA1236256.1"/>
    <property type="molecule type" value="Genomic_DNA"/>
</dbReference>
<evidence type="ECO:0000313" key="2">
    <source>
        <dbReference type="Proteomes" id="UP001500653"/>
    </source>
</evidence>
<dbReference type="RefSeq" id="WP_253863237.1">
    <property type="nucleotide sequence ID" value="NZ_BAAALN010000005.1"/>
</dbReference>
<gene>
    <name evidence="1" type="ORF">GCM10009676_20540</name>
</gene>
<protein>
    <submittedName>
        <fullName evidence="1">Uncharacterized protein</fullName>
    </submittedName>
</protein>
<accession>A0ABN1W625</accession>
<organism evidence="1 2">
    <name type="scientific">Prauserella halophila</name>
    <dbReference type="NCBI Taxonomy" id="185641"/>
    <lineage>
        <taxon>Bacteria</taxon>
        <taxon>Bacillati</taxon>
        <taxon>Actinomycetota</taxon>
        <taxon>Actinomycetes</taxon>
        <taxon>Pseudonocardiales</taxon>
        <taxon>Pseudonocardiaceae</taxon>
        <taxon>Prauserella</taxon>
    </lineage>
</organism>
<reference evidence="1 2" key="1">
    <citation type="journal article" date="2019" name="Int. J. Syst. Evol. Microbiol.">
        <title>The Global Catalogue of Microorganisms (GCM) 10K type strain sequencing project: providing services to taxonomists for standard genome sequencing and annotation.</title>
        <authorList>
            <consortium name="The Broad Institute Genomics Platform"/>
            <consortium name="The Broad Institute Genome Sequencing Center for Infectious Disease"/>
            <person name="Wu L."/>
            <person name="Ma J."/>
        </authorList>
    </citation>
    <scope>NUCLEOTIDE SEQUENCE [LARGE SCALE GENOMIC DNA]</scope>
    <source>
        <strain evidence="1 2">JCM 13023</strain>
    </source>
</reference>
<keyword evidence="2" id="KW-1185">Reference proteome</keyword>